<comment type="caution">
    <text evidence="15">The sequence shown here is derived from an EMBL/GenBank/DDBJ whole genome shotgun (WGS) entry which is preliminary data.</text>
</comment>
<keyword evidence="2 11" id="KW-0813">Transport</keyword>
<evidence type="ECO:0000313" key="15">
    <source>
        <dbReference type="EMBL" id="OQV12520.1"/>
    </source>
</evidence>
<dbReference type="Gene3D" id="1.10.287.70">
    <property type="match status" value="1"/>
</dbReference>
<dbReference type="Pfam" id="PF17655">
    <property type="entry name" value="IRK_C"/>
    <property type="match status" value="1"/>
</dbReference>
<evidence type="ECO:0000256" key="9">
    <source>
        <dbReference type="ARBA" id="ARBA00023136"/>
    </source>
</evidence>
<evidence type="ECO:0000256" key="3">
    <source>
        <dbReference type="ARBA" id="ARBA00022538"/>
    </source>
</evidence>
<evidence type="ECO:0000256" key="4">
    <source>
        <dbReference type="ARBA" id="ARBA00022692"/>
    </source>
</evidence>
<evidence type="ECO:0000313" key="16">
    <source>
        <dbReference type="Proteomes" id="UP000192578"/>
    </source>
</evidence>
<keyword evidence="9 12" id="KW-0472">Membrane</keyword>
<dbReference type="GO" id="GO:0005242">
    <property type="term" value="F:inward rectifier potassium channel activity"/>
    <property type="evidence" value="ECO:0007669"/>
    <property type="project" value="InterPro"/>
</dbReference>
<dbReference type="GO" id="GO:0034765">
    <property type="term" value="P:regulation of monoatomic ion transmembrane transport"/>
    <property type="evidence" value="ECO:0007669"/>
    <property type="project" value="TreeGrafter"/>
</dbReference>
<dbReference type="SUPFAM" id="SSF81324">
    <property type="entry name" value="Voltage-gated potassium channels"/>
    <property type="match status" value="1"/>
</dbReference>
<evidence type="ECO:0000256" key="12">
    <source>
        <dbReference type="SAM" id="Phobius"/>
    </source>
</evidence>
<evidence type="ECO:0000256" key="7">
    <source>
        <dbReference type="ARBA" id="ARBA00022989"/>
    </source>
</evidence>
<evidence type="ECO:0000259" key="14">
    <source>
        <dbReference type="Pfam" id="PF17655"/>
    </source>
</evidence>
<keyword evidence="7 12" id="KW-1133">Transmembrane helix</keyword>
<dbReference type="Proteomes" id="UP000192578">
    <property type="component" value="Unassembled WGS sequence"/>
</dbReference>
<keyword evidence="3 11" id="KW-0633">Potassium transport</keyword>
<dbReference type="InterPro" id="IPR041647">
    <property type="entry name" value="IRK_C"/>
</dbReference>
<feature type="domain" description="Potassium channel inwardly rectifying transmembrane" evidence="13">
    <location>
        <begin position="81"/>
        <end position="217"/>
    </location>
</feature>
<dbReference type="InterPro" id="IPR013518">
    <property type="entry name" value="K_chnl_inward-rec_Kir_cyto"/>
</dbReference>
<accession>A0A1W0WBH2</accession>
<feature type="transmembrane region" description="Helical" evidence="12">
    <location>
        <begin position="187"/>
        <end position="213"/>
    </location>
</feature>
<dbReference type="EMBL" id="MTYJ01000143">
    <property type="protein sequence ID" value="OQV12520.1"/>
    <property type="molecule type" value="Genomic_DNA"/>
</dbReference>
<evidence type="ECO:0000256" key="10">
    <source>
        <dbReference type="ARBA" id="ARBA00023303"/>
    </source>
</evidence>
<keyword evidence="16" id="KW-1185">Reference proteome</keyword>
<name>A0A1W0WBH2_HYPEX</name>
<evidence type="ECO:0000256" key="5">
    <source>
        <dbReference type="ARBA" id="ARBA00022882"/>
    </source>
</evidence>
<dbReference type="GO" id="GO:1990573">
    <property type="term" value="P:potassium ion import across plasma membrane"/>
    <property type="evidence" value="ECO:0007669"/>
    <property type="project" value="TreeGrafter"/>
</dbReference>
<feature type="domain" description="Inward rectifier potassium channel C-terminal" evidence="14">
    <location>
        <begin position="225"/>
        <end position="399"/>
    </location>
</feature>
<keyword evidence="6 11" id="KW-0630">Potassium</keyword>
<dbReference type="InterPro" id="IPR016449">
    <property type="entry name" value="K_chnl_inward-rec_Kir"/>
</dbReference>
<feature type="transmembrane region" description="Helical" evidence="12">
    <location>
        <begin position="114"/>
        <end position="140"/>
    </location>
</feature>
<evidence type="ECO:0000256" key="11">
    <source>
        <dbReference type="RuleBase" id="RU003822"/>
    </source>
</evidence>
<evidence type="ECO:0000256" key="1">
    <source>
        <dbReference type="ARBA" id="ARBA00004141"/>
    </source>
</evidence>
<reference evidence="16" key="1">
    <citation type="submission" date="2017-01" db="EMBL/GenBank/DDBJ databases">
        <title>Comparative genomics of anhydrobiosis in the tardigrade Hypsibius dujardini.</title>
        <authorList>
            <person name="Yoshida Y."/>
            <person name="Koutsovoulos G."/>
            <person name="Laetsch D."/>
            <person name="Stevens L."/>
            <person name="Kumar S."/>
            <person name="Horikawa D."/>
            <person name="Ishino K."/>
            <person name="Komine S."/>
            <person name="Tomita M."/>
            <person name="Blaxter M."/>
            <person name="Arakawa K."/>
        </authorList>
    </citation>
    <scope>NUCLEOTIDE SEQUENCE [LARGE SCALE GENOMIC DNA]</scope>
    <source>
        <strain evidence="16">Z151</strain>
    </source>
</reference>
<dbReference type="PANTHER" id="PTHR11767">
    <property type="entry name" value="INWARD RECTIFIER POTASSIUM CHANNEL"/>
    <property type="match status" value="1"/>
</dbReference>
<evidence type="ECO:0000259" key="13">
    <source>
        <dbReference type="Pfam" id="PF01007"/>
    </source>
</evidence>
<dbReference type="GO" id="GO:0034702">
    <property type="term" value="C:monoatomic ion channel complex"/>
    <property type="evidence" value="ECO:0007669"/>
    <property type="project" value="UniProtKB-KW"/>
</dbReference>
<dbReference type="Gene3D" id="2.60.40.1400">
    <property type="entry name" value="G protein-activated inward rectifier potassium channel 1"/>
    <property type="match status" value="1"/>
</dbReference>
<dbReference type="Pfam" id="PF01007">
    <property type="entry name" value="IRK"/>
    <property type="match status" value="1"/>
</dbReference>
<comment type="subcellular location">
    <subcellularLocation>
        <location evidence="1 11">Membrane</location>
        <topology evidence="1 11">Multi-pass membrane protein</topology>
    </subcellularLocation>
</comment>
<dbReference type="SUPFAM" id="SSF81296">
    <property type="entry name" value="E set domains"/>
    <property type="match status" value="1"/>
</dbReference>
<evidence type="ECO:0000256" key="8">
    <source>
        <dbReference type="ARBA" id="ARBA00023065"/>
    </source>
</evidence>
<evidence type="ECO:0000256" key="2">
    <source>
        <dbReference type="ARBA" id="ARBA00022448"/>
    </source>
</evidence>
<sequence>MAMKKISAFRRSSVFTVEGFHNSTGTGWETDVNPRTKRKTEDLPNPKDGFLKKRLRANTLYASPVNRPKSKEKIRSRLLLKNGQYNILGKNIPHRRLRFFTDFWNTLIDLNYGIVLLLFVVSLISSWLLFAVAFYVIALVNGDLEEDAVMTDACFVNFENFASAFLYSIETMHTIGYGYRFINDQCAVAIVFMCASALVGCTLEAFIVGVVFAKFQMPAQRAQTLMFSTNAVIGTRDGKLCLLFRIGNMRKSLIIQLAVRAHLVHHRLTEEGELMPFHQHEIHCKLDSMSGNAFSLWPVTACHVITPDSPIYDLNKSSLGRSKFEIIVTLEGVVENTGSVLQARTSYIPQEIVWGHSFTRLLTFRKEKGEYVVDFNHFQTLEPVHGMLGYSARELDENNSMSAPEIIFSSKESQHHPRASTSPGLVKSLSAFHLPTLNREHEGDHVRFCFV</sequence>
<keyword evidence="4 11" id="KW-0812">Transmembrane</keyword>
<proteinExistence type="inferred from homology"/>
<comment type="similarity">
    <text evidence="11">Belongs to the inward rectifier-type potassium channel (TC 1.A.2.1) family.</text>
</comment>
<gene>
    <name evidence="15" type="ORF">BV898_13246</name>
</gene>
<dbReference type="OrthoDB" id="273257at2759"/>
<evidence type="ECO:0000256" key="6">
    <source>
        <dbReference type="ARBA" id="ARBA00022958"/>
    </source>
</evidence>
<keyword evidence="5 11" id="KW-0851">Voltage-gated channel</keyword>
<keyword evidence="8 11" id="KW-0406">Ion transport</keyword>
<organism evidence="15 16">
    <name type="scientific">Hypsibius exemplaris</name>
    <name type="common">Freshwater tardigrade</name>
    <dbReference type="NCBI Taxonomy" id="2072580"/>
    <lineage>
        <taxon>Eukaryota</taxon>
        <taxon>Metazoa</taxon>
        <taxon>Ecdysozoa</taxon>
        <taxon>Tardigrada</taxon>
        <taxon>Eutardigrada</taxon>
        <taxon>Parachela</taxon>
        <taxon>Hypsibioidea</taxon>
        <taxon>Hypsibiidae</taxon>
        <taxon>Hypsibius</taxon>
    </lineage>
</organism>
<dbReference type="PRINTS" id="PR01320">
    <property type="entry name" value="KIRCHANNEL"/>
</dbReference>
<keyword evidence="10 11" id="KW-0407">Ion channel</keyword>
<protein>
    <submittedName>
        <fullName evidence="15">Inward rectifier potassium channel irk-1</fullName>
    </submittedName>
</protein>
<dbReference type="GO" id="GO:0005886">
    <property type="term" value="C:plasma membrane"/>
    <property type="evidence" value="ECO:0007669"/>
    <property type="project" value="TreeGrafter"/>
</dbReference>
<dbReference type="AlphaFoldDB" id="A0A1W0WBH2"/>
<dbReference type="InterPro" id="IPR040445">
    <property type="entry name" value="Kir_TM"/>
</dbReference>
<dbReference type="PANTHER" id="PTHR11767:SF102">
    <property type="entry name" value="INWARDLY RECTIFYING POTASSIUM CHANNEL 1, ISOFORM F"/>
    <property type="match status" value="1"/>
</dbReference>
<dbReference type="InterPro" id="IPR014756">
    <property type="entry name" value="Ig_E-set"/>
</dbReference>